<evidence type="ECO:0008006" key="4">
    <source>
        <dbReference type="Google" id="ProtNLM"/>
    </source>
</evidence>
<feature type="compositionally biased region" description="Low complexity" evidence="1">
    <location>
        <begin position="16"/>
        <end position="27"/>
    </location>
</feature>
<dbReference type="AlphaFoldDB" id="A0A150G346"/>
<feature type="compositionally biased region" description="Gly residues" evidence="1">
    <location>
        <begin position="713"/>
        <end position="731"/>
    </location>
</feature>
<dbReference type="Proteomes" id="UP000075714">
    <property type="component" value="Unassembled WGS sequence"/>
</dbReference>
<evidence type="ECO:0000313" key="3">
    <source>
        <dbReference type="Proteomes" id="UP000075714"/>
    </source>
</evidence>
<evidence type="ECO:0000313" key="2">
    <source>
        <dbReference type="EMBL" id="KXZ44211.1"/>
    </source>
</evidence>
<dbReference type="InterPro" id="IPR050870">
    <property type="entry name" value="FAST_kinase"/>
</dbReference>
<protein>
    <recommendedName>
        <fullName evidence="4">RAP domain-containing protein</fullName>
    </recommendedName>
</protein>
<dbReference type="GO" id="GO:0044528">
    <property type="term" value="P:regulation of mitochondrial mRNA stability"/>
    <property type="evidence" value="ECO:0007669"/>
    <property type="project" value="TreeGrafter"/>
</dbReference>
<comment type="caution">
    <text evidence="2">The sequence shown here is derived from an EMBL/GenBank/DDBJ whole genome shotgun (WGS) entry which is preliminary data.</text>
</comment>
<dbReference type="GO" id="GO:0003723">
    <property type="term" value="F:RNA binding"/>
    <property type="evidence" value="ECO:0007669"/>
    <property type="project" value="TreeGrafter"/>
</dbReference>
<keyword evidence="3" id="KW-1185">Reference proteome</keyword>
<evidence type="ECO:0000256" key="1">
    <source>
        <dbReference type="SAM" id="MobiDB-lite"/>
    </source>
</evidence>
<feature type="region of interest" description="Disordered" evidence="1">
    <location>
        <begin position="1"/>
        <end position="94"/>
    </location>
</feature>
<dbReference type="OrthoDB" id="550159at2759"/>
<dbReference type="GO" id="GO:1901259">
    <property type="term" value="P:chloroplast rRNA processing"/>
    <property type="evidence" value="ECO:0007669"/>
    <property type="project" value="TreeGrafter"/>
</dbReference>
<dbReference type="EMBL" id="LSYV01000072">
    <property type="protein sequence ID" value="KXZ44211.1"/>
    <property type="molecule type" value="Genomic_DNA"/>
</dbReference>
<feature type="region of interest" description="Disordered" evidence="1">
    <location>
        <begin position="123"/>
        <end position="150"/>
    </location>
</feature>
<dbReference type="GO" id="GO:0005759">
    <property type="term" value="C:mitochondrial matrix"/>
    <property type="evidence" value="ECO:0007669"/>
    <property type="project" value="TreeGrafter"/>
</dbReference>
<dbReference type="GO" id="GO:0000963">
    <property type="term" value="P:mitochondrial RNA processing"/>
    <property type="evidence" value="ECO:0007669"/>
    <property type="project" value="TreeGrafter"/>
</dbReference>
<reference evidence="3" key="1">
    <citation type="journal article" date="2016" name="Nat. Commun.">
        <title>The Gonium pectorale genome demonstrates co-option of cell cycle regulation during the evolution of multicellularity.</title>
        <authorList>
            <person name="Hanschen E.R."/>
            <person name="Marriage T.N."/>
            <person name="Ferris P.J."/>
            <person name="Hamaji T."/>
            <person name="Toyoda A."/>
            <person name="Fujiyama A."/>
            <person name="Neme R."/>
            <person name="Noguchi H."/>
            <person name="Minakuchi Y."/>
            <person name="Suzuki M."/>
            <person name="Kawai-Toyooka H."/>
            <person name="Smith D.R."/>
            <person name="Sparks H."/>
            <person name="Anderson J."/>
            <person name="Bakaric R."/>
            <person name="Luria V."/>
            <person name="Karger A."/>
            <person name="Kirschner M.W."/>
            <person name="Durand P.M."/>
            <person name="Michod R.E."/>
            <person name="Nozaki H."/>
            <person name="Olson B.J."/>
        </authorList>
    </citation>
    <scope>NUCLEOTIDE SEQUENCE [LARGE SCALE GENOMIC DNA]</scope>
    <source>
        <strain evidence="3">NIES-2863</strain>
    </source>
</reference>
<name>A0A150G346_GONPE</name>
<proteinExistence type="predicted"/>
<feature type="compositionally biased region" description="Low complexity" evidence="1">
    <location>
        <begin position="61"/>
        <end position="76"/>
    </location>
</feature>
<gene>
    <name evidence="2" type="ORF">GPECTOR_71g572</name>
</gene>
<organism evidence="2 3">
    <name type="scientific">Gonium pectorale</name>
    <name type="common">Green alga</name>
    <dbReference type="NCBI Taxonomy" id="33097"/>
    <lineage>
        <taxon>Eukaryota</taxon>
        <taxon>Viridiplantae</taxon>
        <taxon>Chlorophyta</taxon>
        <taxon>core chlorophytes</taxon>
        <taxon>Chlorophyceae</taxon>
        <taxon>CS clade</taxon>
        <taxon>Chlamydomonadales</taxon>
        <taxon>Volvocaceae</taxon>
        <taxon>Gonium</taxon>
    </lineage>
</organism>
<dbReference type="PANTHER" id="PTHR21228">
    <property type="entry name" value="FAST LEU-RICH DOMAIN-CONTAINING"/>
    <property type="match status" value="1"/>
</dbReference>
<dbReference type="GO" id="GO:0009507">
    <property type="term" value="C:chloroplast"/>
    <property type="evidence" value="ECO:0007669"/>
    <property type="project" value="GOC"/>
</dbReference>
<dbReference type="PANTHER" id="PTHR21228:SF40">
    <property type="entry name" value="LD45607P"/>
    <property type="match status" value="1"/>
</dbReference>
<dbReference type="GO" id="GO:0035770">
    <property type="term" value="C:ribonucleoprotein granule"/>
    <property type="evidence" value="ECO:0007669"/>
    <property type="project" value="TreeGrafter"/>
</dbReference>
<sequence>MVALSCPGPAPVSPQARRLAASRTRTAGGPAPPELNQDPQEHLAVAVAAAAGEDDASHDGATAAALRDATATASSSGHDHHHHQHHSHHHASTAAAPLHITAAAVAADGHEAAAAATGAGATTGAAADVPSSSPAHRLPAHVTPERDRELHDELASCEDWRDVLDVLADEASQLSVRTASQALTRLNGLTRGAGAGVRAELLKREPFQALLKFLFSQVASMNNVQLSNTLQALAQLQVPLGEGVLAAYWEAAFARRATFFPRDISTFFGAAAALRASPPMHLLDALSYRAQVFMSSGEFDHRGISTLLHSCVLLGFKNHILAATAAQVLAQPGMMRRLAPQGVANSLWALARMGVYDKDAVEAALECFAAAPLAYKPQECANMLWALTAFRHHPEGRFILFARSLLNSEDRLRAADLATLFYALATFNALPSASVLDRLCAAAAGLVAAGAANTVELVNMYWGLALLGEGGGGEPSDGADKGGSEGRPLFRQLELALVAHVESGGDFPVSMQRMVFQGFLASRLSHSRRAPPPFSALTWDSLKRAWINNVTEQAAKRSGRKLHSAARLEVSKILKQLRIRHDAQRLTGDNLAVIDFALKSGTDTFIALQLLEAEERCANSKQLLGNVVLQRQLLEKNGWEVRFLPAEDLFAVPEELRPNFVAELLRRSGMRLRTEGPAGGRQGERAEADSGAAPRGSGSREMEALSDIAAGERGPGGSGGQRGARGSGGRR</sequence>
<accession>A0A150G346</accession>
<feature type="compositionally biased region" description="Basic residues" evidence="1">
    <location>
        <begin position="79"/>
        <end position="91"/>
    </location>
</feature>
<feature type="region of interest" description="Disordered" evidence="1">
    <location>
        <begin position="672"/>
        <end position="731"/>
    </location>
</feature>